<organism evidence="6 7">
    <name type="scientific">Strongylocentrotus purpuratus</name>
    <name type="common">Purple sea urchin</name>
    <dbReference type="NCBI Taxonomy" id="7668"/>
    <lineage>
        <taxon>Eukaryota</taxon>
        <taxon>Metazoa</taxon>
        <taxon>Echinodermata</taxon>
        <taxon>Eleutherozoa</taxon>
        <taxon>Echinozoa</taxon>
        <taxon>Echinoidea</taxon>
        <taxon>Euechinoidea</taxon>
        <taxon>Echinacea</taxon>
        <taxon>Camarodonta</taxon>
        <taxon>Echinidea</taxon>
        <taxon>Strongylocentrotidae</taxon>
        <taxon>Strongylocentrotus</taxon>
    </lineage>
</organism>
<feature type="compositionally biased region" description="Low complexity" evidence="5">
    <location>
        <begin position="80"/>
        <end position="129"/>
    </location>
</feature>
<dbReference type="OrthoDB" id="10069705at2759"/>
<evidence type="ECO:0000256" key="4">
    <source>
        <dbReference type="ARBA" id="ARBA00023242"/>
    </source>
</evidence>
<dbReference type="AlphaFoldDB" id="A0A7M7HQ04"/>
<keyword evidence="2" id="KW-0805">Transcription regulation</keyword>
<dbReference type="InParanoid" id="A0A7M7HQ04"/>
<evidence type="ECO:0000256" key="1">
    <source>
        <dbReference type="ARBA" id="ARBA00004123"/>
    </source>
</evidence>
<dbReference type="Proteomes" id="UP000007110">
    <property type="component" value="Unassembled WGS sequence"/>
</dbReference>
<feature type="region of interest" description="Disordered" evidence="5">
    <location>
        <begin position="381"/>
        <end position="401"/>
    </location>
</feature>
<keyword evidence="3" id="KW-0804">Transcription</keyword>
<evidence type="ECO:0008006" key="8">
    <source>
        <dbReference type="Google" id="ProtNLM"/>
    </source>
</evidence>
<comment type="subcellular location">
    <subcellularLocation>
        <location evidence="1">Nucleus</location>
    </subcellularLocation>
</comment>
<protein>
    <recommendedName>
        <fullName evidence="8">Vestigial</fullName>
    </recommendedName>
</protein>
<dbReference type="RefSeq" id="XP_011681060.2">
    <property type="nucleotide sequence ID" value="XM_011682758.2"/>
</dbReference>
<evidence type="ECO:0000256" key="5">
    <source>
        <dbReference type="SAM" id="MobiDB-lite"/>
    </source>
</evidence>
<sequence>MSCLDVMYQGTYQPYQYPFYQRPFGQKFGHYKMQEAMGLDSAVDYSSTSSHHHATSHTPSLSAFSTTTNPHHHHFHHHPAAATATHYTGHGSVGSHSSGASAGSIQGHSGHSSLHSTPSSLATTSSALGVKEEEESGNGSDKDPAPEADYVNSHCVIFTFYSGDLDKIVDEHFSRSLSHQSTFAEESVEKERTMNSSDLSNQNGSSESGRENTNWPSKSTGCPPTPMCKRSFPPSFWNSNFYSNVTNCNTNNSNSNNMHLNPMYQTSTSTHHETSSLLTAAQAAADSYTMHHHAHHRAASMHHQQAEAWHYGFPAHHQSSYAHHHHAGLHELGYGVSPGSAFSPRYSSLLIQPSVRPGRLPTIPGQCDFTKTTTGEWPATYTPHSHQSTTEAPSYTVESGSTIDAHETNKDVYWF</sequence>
<dbReference type="PANTHER" id="PTHR15950">
    <property type="entry name" value="TRANSCRIPTION COFACTOR VESTIGIAL-LIKE PROTEIN"/>
    <property type="match status" value="1"/>
</dbReference>
<keyword evidence="4" id="KW-0539">Nucleus</keyword>
<reference evidence="6" key="2">
    <citation type="submission" date="2021-01" db="UniProtKB">
        <authorList>
            <consortium name="EnsemblMetazoa"/>
        </authorList>
    </citation>
    <scope>IDENTIFICATION</scope>
</reference>
<dbReference type="GO" id="GO:0006357">
    <property type="term" value="P:regulation of transcription by RNA polymerase II"/>
    <property type="evidence" value="ECO:0000318"/>
    <property type="project" value="GO_Central"/>
</dbReference>
<dbReference type="OMA" id="HTELPFA"/>
<feature type="compositionally biased region" description="Polar residues" evidence="5">
    <location>
        <begin position="194"/>
        <end position="222"/>
    </location>
</feature>
<dbReference type="InterPro" id="IPR011520">
    <property type="entry name" value="Vg_fam"/>
</dbReference>
<dbReference type="KEGG" id="spu:100893377"/>
<reference evidence="7" key="1">
    <citation type="submission" date="2015-02" db="EMBL/GenBank/DDBJ databases">
        <title>Genome sequencing for Strongylocentrotus purpuratus.</title>
        <authorList>
            <person name="Murali S."/>
            <person name="Liu Y."/>
            <person name="Vee V."/>
            <person name="English A."/>
            <person name="Wang M."/>
            <person name="Skinner E."/>
            <person name="Han Y."/>
            <person name="Muzny D.M."/>
            <person name="Worley K.C."/>
            <person name="Gibbs R.A."/>
        </authorList>
    </citation>
    <scope>NUCLEOTIDE SEQUENCE</scope>
</reference>
<dbReference type="PANTHER" id="PTHR15950:SF15">
    <property type="entry name" value="PROTEIN VESTIGIAL"/>
    <property type="match status" value="1"/>
</dbReference>
<dbReference type="GO" id="GO:0005634">
    <property type="term" value="C:nucleus"/>
    <property type="evidence" value="ECO:0000318"/>
    <property type="project" value="GO_Central"/>
</dbReference>
<feature type="compositionally biased region" description="Polar residues" evidence="5">
    <location>
        <begin position="382"/>
        <end position="401"/>
    </location>
</feature>
<accession>A0A7M7HQ04</accession>
<proteinExistence type="predicted"/>
<feature type="region of interest" description="Disordered" evidence="5">
    <location>
        <begin position="45"/>
        <end position="148"/>
    </location>
</feature>
<feature type="region of interest" description="Disordered" evidence="5">
    <location>
        <begin position="176"/>
        <end position="223"/>
    </location>
</feature>
<evidence type="ECO:0000256" key="2">
    <source>
        <dbReference type="ARBA" id="ARBA00023015"/>
    </source>
</evidence>
<name>A0A7M7HQ04_STRPU</name>
<feature type="compositionally biased region" description="Basic residues" evidence="5">
    <location>
        <begin position="70"/>
        <end position="79"/>
    </location>
</feature>
<dbReference type="EnsemblMetazoa" id="XM_011682758">
    <property type="protein sequence ID" value="XP_011681060"/>
    <property type="gene ID" value="LOC100893377"/>
</dbReference>
<dbReference type="Pfam" id="PF07545">
    <property type="entry name" value="Vg_Tdu"/>
    <property type="match status" value="1"/>
</dbReference>
<evidence type="ECO:0000313" key="6">
    <source>
        <dbReference type="EnsemblMetazoa" id="XP_011681060"/>
    </source>
</evidence>
<evidence type="ECO:0000313" key="7">
    <source>
        <dbReference type="Proteomes" id="UP000007110"/>
    </source>
</evidence>
<dbReference type="GeneID" id="100893377"/>
<keyword evidence="7" id="KW-1185">Reference proteome</keyword>
<evidence type="ECO:0000256" key="3">
    <source>
        <dbReference type="ARBA" id="ARBA00023163"/>
    </source>
</evidence>
<feature type="compositionally biased region" description="Low complexity" evidence="5">
    <location>
        <begin position="56"/>
        <end position="69"/>
    </location>
</feature>